<protein>
    <recommendedName>
        <fullName evidence="3">PIN domain-containing protein</fullName>
    </recommendedName>
</protein>
<reference evidence="1 2" key="1">
    <citation type="journal article" date="2019" name="Int. J. Syst. Evol. Microbiol.">
        <title>The Global Catalogue of Microorganisms (GCM) 10K type strain sequencing project: providing services to taxonomists for standard genome sequencing and annotation.</title>
        <authorList>
            <consortium name="The Broad Institute Genomics Platform"/>
            <consortium name="The Broad Institute Genome Sequencing Center for Infectious Disease"/>
            <person name="Wu L."/>
            <person name="Ma J."/>
        </authorList>
    </citation>
    <scope>NUCLEOTIDE SEQUENCE [LARGE SCALE GENOMIC DNA]</scope>
    <source>
        <strain evidence="1 2">JCM 13250</strain>
    </source>
</reference>
<dbReference type="Gene3D" id="3.40.50.1010">
    <property type="entry name" value="5'-nuclease"/>
    <property type="match status" value="1"/>
</dbReference>
<comment type="caution">
    <text evidence="1">The sequence shown here is derived from an EMBL/GenBank/DDBJ whole genome shotgun (WGS) entry which is preliminary data.</text>
</comment>
<keyword evidence="2" id="KW-1185">Reference proteome</keyword>
<evidence type="ECO:0000313" key="1">
    <source>
        <dbReference type="EMBL" id="GAA1801641.1"/>
    </source>
</evidence>
<sequence length="157" mass="17282">MGGVPEAAIIREGVHLAAMASRQWTDPFFDEPLDLGGPVTAEDVKAADRVPERIRARVADTRAVVADVDGALLGSALSVRQQYYDLDLDLTDAVNVAIAARYRTNQILTLDRRDFRTMRPLTEHAAFRLLPDDQQVATTWLPEGLWTPQARGASGTR</sequence>
<name>A0ABN2LWW7_9ACTN</name>
<dbReference type="EMBL" id="BAAALT010000060">
    <property type="protein sequence ID" value="GAA1801641.1"/>
    <property type="molecule type" value="Genomic_DNA"/>
</dbReference>
<dbReference type="SUPFAM" id="SSF88723">
    <property type="entry name" value="PIN domain-like"/>
    <property type="match status" value="1"/>
</dbReference>
<accession>A0ABN2LWW7</accession>
<evidence type="ECO:0008006" key="3">
    <source>
        <dbReference type="Google" id="ProtNLM"/>
    </source>
</evidence>
<gene>
    <name evidence="1" type="ORF">GCM10009682_24430</name>
</gene>
<proteinExistence type="predicted"/>
<dbReference type="Proteomes" id="UP001500218">
    <property type="component" value="Unassembled WGS sequence"/>
</dbReference>
<dbReference type="InterPro" id="IPR029060">
    <property type="entry name" value="PIN-like_dom_sf"/>
</dbReference>
<organism evidence="1 2">
    <name type="scientific">Luedemannella flava</name>
    <dbReference type="NCBI Taxonomy" id="349316"/>
    <lineage>
        <taxon>Bacteria</taxon>
        <taxon>Bacillati</taxon>
        <taxon>Actinomycetota</taxon>
        <taxon>Actinomycetes</taxon>
        <taxon>Micromonosporales</taxon>
        <taxon>Micromonosporaceae</taxon>
        <taxon>Luedemannella</taxon>
    </lineage>
</organism>
<evidence type="ECO:0000313" key="2">
    <source>
        <dbReference type="Proteomes" id="UP001500218"/>
    </source>
</evidence>